<reference evidence="3" key="1">
    <citation type="submission" date="2021-02" db="EMBL/GenBank/DDBJ databases">
        <authorList>
            <person name="Nowell W R."/>
        </authorList>
    </citation>
    <scope>NUCLEOTIDE SEQUENCE</scope>
</reference>
<keyword evidence="1" id="KW-0812">Transmembrane</keyword>
<proteinExistence type="predicted"/>
<dbReference type="InterPro" id="IPR011051">
    <property type="entry name" value="RmlC_Cupin_sf"/>
</dbReference>
<dbReference type="InterPro" id="IPR019780">
    <property type="entry name" value="Germin_Mn-BS"/>
</dbReference>
<dbReference type="Gene3D" id="2.60.120.10">
    <property type="entry name" value="Jelly Rolls"/>
    <property type="match status" value="1"/>
</dbReference>
<dbReference type="InterPro" id="IPR050253">
    <property type="entry name" value="Seed_Storage-Functional"/>
</dbReference>
<dbReference type="PANTHER" id="PTHR31189">
    <property type="entry name" value="OS03G0336100 PROTEIN-RELATED"/>
    <property type="match status" value="1"/>
</dbReference>
<accession>A0A814GDE6</accession>
<name>A0A814GDE6_9BILA</name>
<feature type="domain" description="Cupin type-1" evidence="2">
    <location>
        <begin position="184"/>
        <end position="331"/>
    </location>
</feature>
<feature type="transmembrane region" description="Helical" evidence="1">
    <location>
        <begin position="97"/>
        <end position="119"/>
    </location>
</feature>
<comment type="caution">
    <text evidence="3">The sequence shown here is derived from an EMBL/GenBank/DDBJ whole genome shotgun (WGS) entry which is preliminary data.</text>
</comment>
<evidence type="ECO:0000256" key="1">
    <source>
        <dbReference type="SAM" id="Phobius"/>
    </source>
</evidence>
<organism evidence="3 4">
    <name type="scientific">Adineta steineri</name>
    <dbReference type="NCBI Taxonomy" id="433720"/>
    <lineage>
        <taxon>Eukaryota</taxon>
        <taxon>Metazoa</taxon>
        <taxon>Spiralia</taxon>
        <taxon>Gnathifera</taxon>
        <taxon>Rotifera</taxon>
        <taxon>Eurotatoria</taxon>
        <taxon>Bdelloidea</taxon>
        <taxon>Adinetida</taxon>
        <taxon>Adinetidae</taxon>
        <taxon>Adineta</taxon>
    </lineage>
</organism>
<keyword evidence="1" id="KW-1133">Transmembrane helix</keyword>
<dbReference type="Proteomes" id="UP000663891">
    <property type="component" value="Unassembled WGS sequence"/>
</dbReference>
<evidence type="ECO:0000259" key="2">
    <source>
        <dbReference type="SMART" id="SM00835"/>
    </source>
</evidence>
<dbReference type="EMBL" id="CAJNON010000119">
    <property type="protein sequence ID" value="CAF0993873.1"/>
    <property type="molecule type" value="Genomic_DNA"/>
</dbReference>
<dbReference type="PROSITE" id="PS00725">
    <property type="entry name" value="GERMIN"/>
    <property type="match status" value="1"/>
</dbReference>
<evidence type="ECO:0000313" key="3">
    <source>
        <dbReference type="EMBL" id="CAF0993873.1"/>
    </source>
</evidence>
<sequence>MNPMDVVPVNPNTINIPRVPSGWFSKEFDSTYPQRLKGIITPNEFQELIQNINKKLSSKKPSIILLFPVLIEIVNIALFVVSAVFSERIGSTISRILIYGGIRITILAIICFFIVISFAQSRRPVKMRQAIESESIKYSTRSSKPCSWHLNTTRYYGEMYKGYRQIRVVTSVSSYKSLVHENLFHLSKTKALKYEGGNIWQADEISFPILKHQFGSMAIVTLKVGGIRQPHWHPFAWELNFVVSGKSEWSIVGTDGRHDSFVANAGDLVFIPRGIFHYFANADREEELKVLIIFNSGQVVEDDDIGIVPSFNEMPVDILAASFGMPEYYFKEMRRNITQTPIILRKDTKHRKFVRL</sequence>
<dbReference type="InterPro" id="IPR014710">
    <property type="entry name" value="RmlC-like_jellyroll"/>
</dbReference>
<feature type="transmembrane region" description="Helical" evidence="1">
    <location>
        <begin position="63"/>
        <end position="85"/>
    </location>
</feature>
<dbReference type="SMART" id="SM00835">
    <property type="entry name" value="Cupin_1"/>
    <property type="match status" value="1"/>
</dbReference>
<dbReference type="AlphaFoldDB" id="A0A814GDE6"/>
<keyword evidence="1" id="KW-0472">Membrane</keyword>
<dbReference type="Pfam" id="PF00190">
    <property type="entry name" value="Cupin_1"/>
    <property type="match status" value="1"/>
</dbReference>
<gene>
    <name evidence="3" type="ORF">VCS650_LOCUS14351</name>
</gene>
<dbReference type="SUPFAM" id="SSF51182">
    <property type="entry name" value="RmlC-like cupins"/>
    <property type="match status" value="1"/>
</dbReference>
<protein>
    <recommendedName>
        <fullName evidence="2">Cupin type-1 domain-containing protein</fullName>
    </recommendedName>
</protein>
<dbReference type="GO" id="GO:0030145">
    <property type="term" value="F:manganese ion binding"/>
    <property type="evidence" value="ECO:0007669"/>
    <property type="project" value="InterPro"/>
</dbReference>
<dbReference type="InterPro" id="IPR006045">
    <property type="entry name" value="Cupin_1"/>
</dbReference>
<dbReference type="OrthoDB" id="10263073at2759"/>
<evidence type="ECO:0000313" key="4">
    <source>
        <dbReference type="Proteomes" id="UP000663891"/>
    </source>
</evidence>